<accession>W1YVY3</accession>
<comment type="caution">
    <text evidence="1">The sequence shown here is derived from an EMBL/GenBank/DDBJ whole genome shotgun (WGS) entry which is preliminary data.</text>
</comment>
<dbReference type="AlphaFoldDB" id="W1YVY3"/>
<feature type="non-terminal residue" evidence="1">
    <location>
        <position position="24"/>
    </location>
</feature>
<dbReference type="EMBL" id="AZMM01000672">
    <property type="protein sequence ID" value="ETJ45329.1"/>
    <property type="molecule type" value="Genomic_DNA"/>
</dbReference>
<name>W1YVY3_9ZZZZ</name>
<reference evidence="1" key="1">
    <citation type="submission" date="2013-12" db="EMBL/GenBank/DDBJ databases">
        <title>A Varibaculum cambriense genome reconstructed from a premature infant gut community with otherwise low bacterial novelty that shifts toward anaerobic metabolism during the third week of life.</title>
        <authorList>
            <person name="Brown C.T."/>
            <person name="Sharon I."/>
            <person name="Thomas B.C."/>
            <person name="Castelle C.J."/>
            <person name="Morowitz M.J."/>
            <person name="Banfield J.F."/>
        </authorList>
    </citation>
    <scope>NUCLEOTIDE SEQUENCE</scope>
</reference>
<sequence length="24" mass="2564">MCGIVGYIGFNQASDFLLDGMAKL</sequence>
<evidence type="ECO:0000313" key="1">
    <source>
        <dbReference type="EMBL" id="ETJ45329.1"/>
    </source>
</evidence>
<gene>
    <name evidence="1" type="ORF">Q604_UNBC00672G0001</name>
</gene>
<protein>
    <submittedName>
        <fullName evidence="1">Uncharacterized protein</fullName>
    </submittedName>
</protein>
<organism evidence="1">
    <name type="scientific">human gut metagenome</name>
    <dbReference type="NCBI Taxonomy" id="408170"/>
    <lineage>
        <taxon>unclassified sequences</taxon>
        <taxon>metagenomes</taxon>
        <taxon>organismal metagenomes</taxon>
    </lineage>
</organism>
<proteinExistence type="predicted"/>